<dbReference type="NCBIfam" id="NF003843">
    <property type="entry name" value="PRK05422.1"/>
    <property type="match status" value="1"/>
</dbReference>
<evidence type="ECO:0000313" key="4">
    <source>
        <dbReference type="EMBL" id="GLQ20008.1"/>
    </source>
</evidence>
<dbReference type="Pfam" id="PF01668">
    <property type="entry name" value="SmpB"/>
    <property type="match status" value="1"/>
</dbReference>
<keyword evidence="1 3" id="KW-0963">Cytoplasm</keyword>
<dbReference type="SUPFAM" id="SSF74982">
    <property type="entry name" value="Small protein B (SmpB)"/>
    <property type="match status" value="1"/>
</dbReference>
<gene>
    <name evidence="3 4" type="primary">smpB</name>
    <name evidence="4" type="ORF">GCM10007854_09630</name>
</gene>
<evidence type="ECO:0000256" key="1">
    <source>
        <dbReference type="ARBA" id="ARBA00022490"/>
    </source>
</evidence>
<dbReference type="EMBL" id="BSNJ01000002">
    <property type="protein sequence ID" value="GLQ20008.1"/>
    <property type="molecule type" value="Genomic_DNA"/>
</dbReference>
<dbReference type="InterPro" id="IPR020081">
    <property type="entry name" value="SsrA-bd_prot_CS"/>
</dbReference>
<organism evidence="4 5">
    <name type="scientific">Algimonas porphyrae</name>
    <dbReference type="NCBI Taxonomy" id="1128113"/>
    <lineage>
        <taxon>Bacteria</taxon>
        <taxon>Pseudomonadati</taxon>
        <taxon>Pseudomonadota</taxon>
        <taxon>Alphaproteobacteria</taxon>
        <taxon>Maricaulales</taxon>
        <taxon>Robiginitomaculaceae</taxon>
        <taxon>Algimonas</taxon>
    </lineage>
</organism>
<dbReference type="Proteomes" id="UP001161390">
    <property type="component" value="Unassembled WGS sequence"/>
</dbReference>
<reference evidence="4" key="1">
    <citation type="journal article" date="2014" name="Int. J. Syst. Evol. Microbiol.">
        <title>Complete genome of a new Firmicutes species belonging to the dominant human colonic microbiota ('Ruminococcus bicirculans') reveals two chromosomes and a selective capacity to utilize plant glucans.</title>
        <authorList>
            <consortium name="NISC Comparative Sequencing Program"/>
            <person name="Wegmann U."/>
            <person name="Louis P."/>
            <person name="Goesmann A."/>
            <person name="Henrissat B."/>
            <person name="Duncan S.H."/>
            <person name="Flint H.J."/>
        </authorList>
    </citation>
    <scope>NUCLEOTIDE SEQUENCE</scope>
    <source>
        <strain evidence="4">NBRC 108216</strain>
    </source>
</reference>
<dbReference type="HAMAP" id="MF_00023">
    <property type="entry name" value="SmpB"/>
    <property type="match status" value="1"/>
</dbReference>
<proteinExistence type="inferred from homology"/>
<keyword evidence="5" id="KW-1185">Reference proteome</keyword>
<accession>A0ABQ5UXY7</accession>
<comment type="caution">
    <text evidence="4">The sequence shown here is derived from an EMBL/GenBank/DDBJ whole genome shotgun (WGS) entry which is preliminary data.</text>
</comment>
<comment type="similarity">
    <text evidence="3">Belongs to the SmpB family.</text>
</comment>
<dbReference type="NCBIfam" id="TIGR00086">
    <property type="entry name" value="smpB"/>
    <property type="match status" value="1"/>
</dbReference>
<dbReference type="Gene3D" id="2.40.280.10">
    <property type="match status" value="1"/>
</dbReference>
<dbReference type="PANTHER" id="PTHR30308:SF2">
    <property type="entry name" value="SSRA-BINDING PROTEIN"/>
    <property type="match status" value="1"/>
</dbReference>
<dbReference type="InterPro" id="IPR023620">
    <property type="entry name" value="SmpB"/>
</dbReference>
<name>A0ABQ5UXY7_9PROT</name>
<dbReference type="PANTHER" id="PTHR30308">
    <property type="entry name" value="TMRNA-BINDING COMPONENT OF TRANS-TRANSLATION TAGGING COMPLEX"/>
    <property type="match status" value="1"/>
</dbReference>
<dbReference type="PROSITE" id="PS01317">
    <property type="entry name" value="SSRP"/>
    <property type="match status" value="1"/>
</dbReference>
<comment type="function">
    <text evidence="3">Required for rescue of stalled ribosomes mediated by trans-translation. Binds to transfer-messenger RNA (tmRNA), required for stable association of tmRNA with ribosomes. tmRNA and SmpB together mimic tRNA shape, replacing the anticodon stem-loop with SmpB. tmRNA is encoded by the ssrA gene; the 2 termini fold to resemble tRNA(Ala) and it encodes a 'tag peptide', a short internal open reading frame. During trans-translation Ala-aminoacylated tmRNA acts like a tRNA, entering the A-site of stalled ribosomes, displacing the stalled mRNA. The ribosome then switches to translate the ORF on the tmRNA; the nascent peptide is terminated with the 'tag peptide' encoded by the tmRNA and targeted for degradation. The ribosome is freed to recommence translation, which seems to be the essential function of trans-translation.</text>
</comment>
<reference evidence="4" key="2">
    <citation type="submission" date="2023-01" db="EMBL/GenBank/DDBJ databases">
        <title>Draft genome sequence of Algimonas porphyrae strain NBRC 108216.</title>
        <authorList>
            <person name="Sun Q."/>
            <person name="Mori K."/>
        </authorList>
    </citation>
    <scope>NUCLEOTIDE SEQUENCE</scope>
    <source>
        <strain evidence="4">NBRC 108216</strain>
    </source>
</reference>
<dbReference type="RefSeq" id="WP_284370185.1">
    <property type="nucleotide sequence ID" value="NZ_BSNJ01000002.1"/>
</dbReference>
<evidence type="ECO:0000313" key="5">
    <source>
        <dbReference type="Proteomes" id="UP001161390"/>
    </source>
</evidence>
<dbReference type="CDD" id="cd09294">
    <property type="entry name" value="SmpB"/>
    <property type="match status" value="1"/>
</dbReference>
<sequence length="161" mass="18163">MAAKKKPSLGENGTLIAENRRARFDYAVEDTMEAGISLVGTEVKSLRLGKANIAESYVDVDGNEAWLVNANIPIYEPAAQFNHSPTRQRKLLLKRKEIDTLLGETQRKGRTVVALKLYFNTDGRAKLLIGIATGKQAHDKRDVKKTRDWQRDKARIMRERG</sequence>
<evidence type="ECO:0000256" key="2">
    <source>
        <dbReference type="ARBA" id="ARBA00022884"/>
    </source>
</evidence>
<evidence type="ECO:0000256" key="3">
    <source>
        <dbReference type="HAMAP-Rule" id="MF_00023"/>
    </source>
</evidence>
<keyword evidence="2 3" id="KW-0694">RNA-binding</keyword>
<protein>
    <recommendedName>
        <fullName evidence="3">SsrA-binding protein</fullName>
    </recommendedName>
    <alternativeName>
        <fullName evidence="3">Small protein B</fullName>
    </alternativeName>
</protein>
<comment type="subcellular location">
    <subcellularLocation>
        <location evidence="3">Cytoplasm</location>
    </subcellularLocation>
    <text evidence="3">The tmRNA-SmpB complex associates with stalled 70S ribosomes.</text>
</comment>
<dbReference type="InterPro" id="IPR000037">
    <property type="entry name" value="SsrA-bd_prot"/>
</dbReference>